<protein>
    <recommendedName>
        <fullName evidence="3">Transposase</fullName>
    </recommendedName>
</protein>
<accession>A0ABP5H3W4</accession>
<dbReference type="EMBL" id="BAAAPE010000001">
    <property type="protein sequence ID" value="GAA2064151.1"/>
    <property type="molecule type" value="Genomic_DNA"/>
</dbReference>
<evidence type="ECO:0000313" key="2">
    <source>
        <dbReference type="Proteomes" id="UP001500016"/>
    </source>
</evidence>
<evidence type="ECO:0000313" key="1">
    <source>
        <dbReference type="EMBL" id="GAA2064151.1"/>
    </source>
</evidence>
<evidence type="ECO:0008006" key="3">
    <source>
        <dbReference type="Google" id="ProtNLM"/>
    </source>
</evidence>
<sequence length="85" mass="9172">MIEPYKRGVPIASACVCTEIRIGSNVPRRLVMRRRGNHRGNYSRAIALASLWIRDQWQPAGANIRATPLCSAGAHGTASVAGEGE</sequence>
<name>A0ABP5H3W4_9ACTN</name>
<proteinExistence type="predicted"/>
<comment type="caution">
    <text evidence="1">The sequence shown here is derived from an EMBL/GenBank/DDBJ whole genome shotgun (WGS) entry which is preliminary data.</text>
</comment>
<keyword evidence="2" id="KW-1185">Reference proteome</keyword>
<organism evidence="1 2">
    <name type="scientific">Streptomyces albiaxialis</name>
    <dbReference type="NCBI Taxonomy" id="329523"/>
    <lineage>
        <taxon>Bacteria</taxon>
        <taxon>Bacillati</taxon>
        <taxon>Actinomycetota</taxon>
        <taxon>Actinomycetes</taxon>
        <taxon>Kitasatosporales</taxon>
        <taxon>Streptomycetaceae</taxon>
        <taxon>Streptomyces</taxon>
    </lineage>
</organism>
<gene>
    <name evidence="1" type="ORF">GCM10009801_08570</name>
</gene>
<reference evidence="2" key="1">
    <citation type="journal article" date="2019" name="Int. J. Syst. Evol. Microbiol.">
        <title>The Global Catalogue of Microorganisms (GCM) 10K type strain sequencing project: providing services to taxonomists for standard genome sequencing and annotation.</title>
        <authorList>
            <consortium name="The Broad Institute Genomics Platform"/>
            <consortium name="The Broad Institute Genome Sequencing Center for Infectious Disease"/>
            <person name="Wu L."/>
            <person name="Ma J."/>
        </authorList>
    </citation>
    <scope>NUCLEOTIDE SEQUENCE [LARGE SCALE GENOMIC DNA]</scope>
    <source>
        <strain evidence="2">JCM 15478</strain>
    </source>
</reference>
<dbReference type="Proteomes" id="UP001500016">
    <property type="component" value="Unassembled WGS sequence"/>
</dbReference>